<dbReference type="InterPro" id="IPR044171">
    <property type="entry name" value="LAX2-like"/>
</dbReference>
<dbReference type="EnsemblPlants" id="Kaladp0417s0007.1.v1.1">
    <property type="protein sequence ID" value="Kaladp0417s0007.1.v1.1"/>
    <property type="gene ID" value="Kaladp0417s0007.v1.1"/>
</dbReference>
<feature type="region of interest" description="Disordered" evidence="1">
    <location>
        <begin position="243"/>
        <end position="267"/>
    </location>
</feature>
<dbReference type="PANTHER" id="PTHR47290:SF4">
    <property type="entry name" value="RING FINGER PROTEIN"/>
    <property type="match status" value="1"/>
</dbReference>
<keyword evidence="3" id="KW-1185">Reference proteome</keyword>
<dbReference type="AlphaFoldDB" id="A0A7N0V8X5"/>
<evidence type="ECO:0000313" key="2">
    <source>
        <dbReference type="EnsemblPlants" id="Kaladp0417s0007.1.v1.1"/>
    </source>
</evidence>
<dbReference type="Proteomes" id="UP000594263">
    <property type="component" value="Unplaced"/>
</dbReference>
<accession>A0A7N0V8X5</accession>
<feature type="compositionally biased region" description="Polar residues" evidence="1">
    <location>
        <begin position="94"/>
        <end position="103"/>
    </location>
</feature>
<organism evidence="2 3">
    <name type="scientific">Kalanchoe fedtschenkoi</name>
    <name type="common">Lavender scallops</name>
    <name type="synonym">South American air plant</name>
    <dbReference type="NCBI Taxonomy" id="63787"/>
    <lineage>
        <taxon>Eukaryota</taxon>
        <taxon>Viridiplantae</taxon>
        <taxon>Streptophyta</taxon>
        <taxon>Embryophyta</taxon>
        <taxon>Tracheophyta</taxon>
        <taxon>Spermatophyta</taxon>
        <taxon>Magnoliopsida</taxon>
        <taxon>eudicotyledons</taxon>
        <taxon>Gunneridae</taxon>
        <taxon>Pentapetalae</taxon>
        <taxon>Saxifragales</taxon>
        <taxon>Crassulaceae</taxon>
        <taxon>Kalanchoe</taxon>
    </lineage>
</organism>
<feature type="compositionally biased region" description="Basic and acidic residues" evidence="1">
    <location>
        <begin position="84"/>
        <end position="93"/>
    </location>
</feature>
<name>A0A7N0V8X5_KALFE</name>
<feature type="region of interest" description="Disordered" evidence="1">
    <location>
        <begin position="84"/>
        <end position="142"/>
    </location>
</feature>
<dbReference type="Gramene" id="Kaladp0417s0007.1.v1.1">
    <property type="protein sequence ID" value="Kaladp0417s0007.1.v1.1"/>
    <property type="gene ID" value="Kaladp0417s0007.v1.1"/>
</dbReference>
<feature type="compositionally biased region" description="Gly residues" evidence="1">
    <location>
        <begin position="243"/>
        <end position="264"/>
    </location>
</feature>
<evidence type="ECO:0000256" key="1">
    <source>
        <dbReference type="SAM" id="MobiDB-lite"/>
    </source>
</evidence>
<evidence type="ECO:0000313" key="3">
    <source>
        <dbReference type="Proteomes" id="UP000594263"/>
    </source>
</evidence>
<reference evidence="2" key="1">
    <citation type="submission" date="2021-01" db="UniProtKB">
        <authorList>
            <consortium name="EnsemblPlants"/>
        </authorList>
    </citation>
    <scope>IDENTIFICATION</scope>
</reference>
<sequence>MTMVPSAQDDRTQLCTRHHHHYSDAAGYGGEIETVRRRFAGIYHHRSTSSSPTSPAVAAYCIINNNNSQADRAFCNYIPADEMRDRDDFRPENDPNQPSSSSMDPGAKRVEDSWLRLRLGGGDPTTSGLQSQPPQPAPDRRGLVELDLLPGSSRATNSHREQPVGNTGPQALFQAQEFRAPPRPVAWLPSPAPEINWAFMRPGNIMAGQQLGNYYVANPSMSLMPTGTNFFARPAYGYQMGLNNGGGDPGGGTSSSSSGGGGGMRIVRPPRRPHVGVWFRLQASQNQVREPFLSQIPKSYLRIK</sequence>
<protein>
    <submittedName>
        <fullName evidence="2">Uncharacterized protein</fullName>
    </submittedName>
</protein>
<dbReference type="PANTHER" id="PTHR47290">
    <property type="entry name" value="RING FINGER PROTEIN"/>
    <property type="match status" value="1"/>
</dbReference>
<proteinExistence type="predicted"/>
<feature type="compositionally biased region" description="Basic and acidic residues" evidence="1">
    <location>
        <begin position="106"/>
        <end position="115"/>
    </location>
</feature>